<dbReference type="Proteomes" id="UP000624709">
    <property type="component" value="Unassembled WGS sequence"/>
</dbReference>
<evidence type="ECO:0000256" key="1">
    <source>
        <dbReference type="SAM" id="SignalP"/>
    </source>
</evidence>
<sequence>MCDLASMKKILRQSGAVAVLALALGAAPAAPALAADAAVVGVCGATNFAFVVSFPARGGYESTIISPRGNLTCWVHQMSSINKTEAINVWAYPIPGNSSRVLICSVNKNLSTVATFSISVRGKETTNTGCNIT</sequence>
<evidence type="ECO:0000313" key="3">
    <source>
        <dbReference type="Proteomes" id="UP000624709"/>
    </source>
</evidence>
<dbReference type="EMBL" id="BOMS01000084">
    <property type="protein sequence ID" value="GIE69291.1"/>
    <property type="molecule type" value="Genomic_DNA"/>
</dbReference>
<evidence type="ECO:0000313" key="2">
    <source>
        <dbReference type="EMBL" id="GIE69291.1"/>
    </source>
</evidence>
<organism evidence="2 3">
    <name type="scientific">Actinoplanes palleronii</name>
    <dbReference type="NCBI Taxonomy" id="113570"/>
    <lineage>
        <taxon>Bacteria</taxon>
        <taxon>Bacillati</taxon>
        <taxon>Actinomycetota</taxon>
        <taxon>Actinomycetes</taxon>
        <taxon>Micromonosporales</taxon>
        <taxon>Micromonosporaceae</taxon>
        <taxon>Actinoplanes</taxon>
    </lineage>
</organism>
<protein>
    <recommendedName>
        <fullName evidence="4">Ig-like domain-containing protein</fullName>
    </recommendedName>
</protein>
<comment type="caution">
    <text evidence="2">The sequence shown here is derived from an EMBL/GenBank/DDBJ whole genome shotgun (WGS) entry which is preliminary data.</text>
</comment>
<keyword evidence="3" id="KW-1185">Reference proteome</keyword>
<feature type="signal peptide" evidence="1">
    <location>
        <begin position="1"/>
        <end position="34"/>
    </location>
</feature>
<gene>
    <name evidence="2" type="ORF">Apa02nite_053990</name>
</gene>
<accession>A0ABQ4BF31</accession>
<keyword evidence="1" id="KW-0732">Signal</keyword>
<name>A0ABQ4BF31_9ACTN</name>
<feature type="chain" id="PRO_5045944957" description="Ig-like domain-containing protein" evidence="1">
    <location>
        <begin position="35"/>
        <end position="133"/>
    </location>
</feature>
<reference evidence="2 3" key="1">
    <citation type="submission" date="2021-01" db="EMBL/GenBank/DDBJ databases">
        <title>Whole genome shotgun sequence of Actinoplanes palleronii NBRC 14916.</title>
        <authorList>
            <person name="Komaki H."/>
            <person name="Tamura T."/>
        </authorList>
    </citation>
    <scope>NUCLEOTIDE SEQUENCE [LARGE SCALE GENOMIC DNA]</scope>
    <source>
        <strain evidence="2 3">NBRC 14916</strain>
    </source>
</reference>
<evidence type="ECO:0008006" key="4">
    <source>
        <dbReference type="Google" id="ProtNLM"/>
    </source>
</evidence>
<proteinExistence type="predicted"/>